<evidence type="ECO:0000259" key="1">
    <source>
        <dbReference type="PROSITE" id="PS50106"/>
    </source>
</evidence>
<dbReference type="EMBL" id="JBGUAW010000010">
    <property type="protein sequence ID" value="MFA9461999.1"/>
    <property type="molecule type" value="Genomic_DNA"/>
</dbReference>
<name>A0ABV4TXD8_9GAMM</name>
<dbReference type="SUPFAM" id="SSF159501">
    <property type="entry name" value="EreA/ChaN-like"/>
    <property type="match status" value="1"/>
</dbReference>
<proteinExistence type="predicted"/>
<dbReference type="InterPro" id="IPR036034">
    <property type="entry name" value="PDZ_sf"/>
</dbReference>
<organism evidence="2 3">
    <name type="scientific">Thiohalorhabdus methylotrophus</name>
    <dbReference type="NCBI Taxonomy" id="3242694"/>
    <lineage>
        <taxon>Bacteria</taxon>
        <taxon>Pseudomonadati</taxon>
        <taxon>Pseudomonadota</taxon>
        <taxon>Gammaproteobacteria</taxon>
        <taxon>Thiohalorhabdales</taxon>
        <taxon>Thiohalorhabdaceae</taxon>
        <taxon>Thiohalorhabdus</taxon>
    </lineage>
</organism>
<dbReference type="PROSITE" id="PS50106">
    <property type="entry name" value="PDZ"/>
    <property type="match status" value="1"/>
</dbReference>
<dbReference type="Proteomes" id="UP001575181">
    <property type="component" value="Unassembled WGS sequence"/>
</dbReference>
<sequence>MIRDLEEADIVLVGEEHDSRAHHRAQQVILAALLGRGRVAVGMESFPSSSQKALDHWWRGRTDSFRAFLREVRWFQVWGIDPALYRSLLETVRMHRAPLFGINVPRQWISKVAREGLESLDEGQRDRIGPVAPPSEAYRQVLRESLASHGGDHGAEGFIEAQTAWDAAMAGGLLKAARRHSDSVVVGIVGKGHIQGGHGISRQLRARNGDLEVRTVVPYAPEAEERPPKSSADYAWPMNPDRAGEIVRIGAVLDTSESGPGVGVKSVQASSPADKAGLRAGDRILAINGMEVSGTTLLIYNIRRQQWGGCLRLRIRRGEKQRQLMVTLARPSQDGSPGSHARE</sequence>
<gene>
    <name evidence="2" type="ORF">ACERLL_14335</name>
</gene>
<protein>
    <submittedName>
        <fullName evidence="2">ChaN family lipoprotein</fullName>
    </submittedName>
</protein>
<dbReference type="SUPFAM" id="SSF50156">
    <property type="entry name" value="PDZ domain-like"/>
    <property type="match status" value="1"/>
</dbReference>
<accession>A0ABV4TXD8</accession>
<comment type="caution">
    <text evidence="2">The sequence shown here is derived from an EMBL/GenBank/DDBJ whole genome shotgun (WGS) entry which is preliminary data.</text>
</comment>
<dbReference type="Pfam" id="PF13180">
    <property type="entry name" value="PDZ_2"/>
    <property type="match status" value="1"/>
</dbReference>
<dbReference type="CDD" id="cd06779">
    <property type="entry name" value="cpPDZ_Deg_HtrA-like"/>
    <property type="match status" value="1"/>
</dbReference>
<reference evidence="2 3" key="1">
    <citation type="submission" date="2024-08" db="EMBL/GenBank/DDBJ databases">
        <title>Whole-genome sequencing of halo(alkali)philic microorganisms from hypersaline lakes.</title>
        <authorList>
            <person name="Sorokin D.Y."/>
            <person name="Merkel A.Y."/>
            <person name="Messina E."/>
            <person name="Yakimov M."/>
        </authorList>
    </citation>
    <scope>NUCLEOTIDE SEQUENCE [LARGE SCALE GENOMIC DNA]</scope>
    <source>
        <strain evidence="2 3">Cl-TMA</strain>
    </source>
</reference>
<dbReference type="InterPro" id="IPR001478">
    <property type="entry name" value="PDZ"/>
</dbReference>
<keyword evidence="3" id="KW-1185">Reference proteome</keyword>
<dbReference type="InterPro" id="IPR007314">
    <property type="entry name" value="Cofac_haem-bd_dom"/>
</dbReference>
<dbReference type="SMART" id="SM00228">
    <property type="entry name" value="PDZ"/>
    <property type="match status" value="1"/>
</dbReference>
<dbReference type="CDD" id="cd14727">
    <property type="entry name" value="ChanN-like"/>
    <property type="match status" value="1"/>
</dbReference>
<evidence type="ECO:0000313" key="2">
    <source>
        <dbReference type="EMBL" id="MFA9461999.1"/>
    </source>
</evidence>
<dbReference type="RefSeq" id="WP_373656788.1">
    <property type="nucleotide sequence ID" value="NZ_JBGUAW010000010.1"/>
</dbReference>
<feature type="domain" description="PDZ" evidence="1">
    <location>
        <begin position="235"/>
        <end position="296"/>
    </location>
</feature>
<dbReference type="Gene3D" id="2.30.42.10">
    <property type="match status" value="1"/>
</dbReference>
<dbReference type="Gene3D" id="3.40.50.11550">
    <property type="match status" value="1"/>
</dbReference>
<keyword evidence="2" id="KW-0449">Lipoprotein</keyword>
<dbReference type="Pfam" id="PF04187">
    <property type="entry name" value="Cofac_haem_bdg"/>
    <property type="match status" value="1"/>
</dbReference>
<evidence type="ECO:0000313" key="3">
    <source>
        <dbReference type="Proteomes" id="UP001575181"/>
    </source>
</evidence>